<evidence type="ECO:0000313" key="3">
    <source>
        <dbReference type="Proteomes" id="UP001500603"/>
    </source>
</evidence>
<dbReference type="Proteomes" id="UP001500603">
    <property type="component" value="Unassembled WGS sequence"/>
</dbReference>
<dbReference type="EMBL" id="BAABJM010000003">
    <property type="protein sequence ID" value="GAA5058119.1"/>
    <property type="molecule type" value="Genomic_DNA"/>
</dbReference>
<evidence type="ECO:0000313" key="2">
    <source>
        <dbReference type="EMBL" id="GAA5058119.1"/>
    </source>
</evidence>
<organism evidence="2 3">
    <name type="scientific">Nocardia callitridis</name>
    <dbReference type="NCBI Taxonomy" id="648753"/>
    <lineage>
        <taxon>Bacteria</taxon>
        <taxon>Bacillati</taxon>
        <taxon>Actinomycetota</taxon>
        <taxon>Actinomycetes</taxon>
        <taxon>Mycobacteriales</taxon>
        <taxon>Nocardiaceae</taxon>
        <taxon>Nocardia</taxon>
    </lineage>
</organism>
<gene>
    <name evidence="2" type="ORF">GCM10023318_37080</name>
</gene>
<keyword evidence="1" id="KW-0472">Membrane</keyword>
<accession>A0ABP9KG22</accession>
<proteinExistence type="predicted"/>
<protein>
    <recommendedName>
        <fullName evidence="4">MFS transporter</fullName>
    </recommendedName>
</protein>
<reference evidence="3" key="1">
    <citation type="journal article" date="2019" name="Int. J. Syst. Evol. Microbiol.">
        <title>The Global Catalogue of Microorganisms (GCM) 10K type strain sequencing project: providing services to taxonomists for standard genome sequencing and annotation.</title>
        <authorList>
            <consortium name="The Broad Institute Genomics Platform"/>
            <consortium name="The Broad Institute Genome Sequencing Center for Infectious Disease"/>
            <person name="Wu L."/>
            <person name="Ma J."/>
        </authorList>
    </citation>
    <scope>NUCLEOTIDE SEQUENCE [LARGE SCALE GENOMIC DNA]</scope>
    <source>
        <strain evidence="3">JCM 18298</strain>
    </source>
</reference>
<keyword evidence="1" id="KW-0812">Transmembrane</keyword>
<dbReference type="RefSeq" id="WP_345496790.1">
    <property type="nucleotide sequence ID" value="NZ_BAABJM010000003.1"/>
</dbReference>
<keyword evidence="1" id="KW-1133">Transmembrane helix</keyword>
<evidence type="ECO:0000256" key="1">
    <source>
        <dbReference type="SAM" id="Phobius"/>
    </source>
</evidence>
<feature type="transmembrane region" description="Helical" evidence="1">
    <location>
        <begin position="12"/>
        <end position="32"/>
    </location>
</feature>
<feature type="transmembrane region" description="Helical" evidence="1">
    <location>
        <begin position="38"/>
        <end position="59"/>
    </location>
</feature>
<sequence length="68" mass="6904">MTAAHTDVSRQHARVVVAANVASVVGMVVLAFSGLIPLTGLGIAFLLISAASVAVFATWEAAGLRVVE</sequence>
<evidence type="ECO:0008006" key="4">
    <source>
        <dbReference type="Google" id="ProtNLM"/>
    </source>
</evidence>
<keyword evidence="3" id="KW-1185">Reference proteome</keyword>
<name>A0ABP9KG22_9NOCA</name>
<comment type="caution">
    <text evidence="2">The sequence shown here is derived from an EMBL/GenBank/DDBJ whole genome shotgun (WGS) entry which is preliminary data.</text>
</comment>